<dbReference type="PANTHER" id="PTHR42985">
    <property type="entry name" value="SODIUM-COUPLED MONOCARBOXYLATE TRANSPORTER"/>
    <property type="match status" value="1"/>
</dbReference>
<dbReference type="Pfam" id="PF00474">
    <property type="entry name" value="SSF"/>
    <property type="match status" value="1"/>
</dbReference>
<evidence type="ECO:0000256" key="9">
    <source>
        <dbReference type="ARBA" id="ARBA00023136"/>
    </source>
</evidence>
<evidence type="ECO:0000256" key="4">
    <source>
        <dbReference type="ARBA" id="ARBA00022475"/>
    </source>
</evidence>
<evidence type="ECO:0000256" key="3">
    <source>
        <dbReference type="ARBA" id="ARBA00022448"/>
    </source>
</evidence>
<evidence type="ECO:0000256" key="11">
    <source>
        <dbReference type="RuleBase" id="RU362091"/>
    </source>
</evidence>
<keyword evidence="9 12" id="KW-0472">Membrane</keyword>
<keyword evidence="6 12" id="KW-1133">Transmembrane helix</keyword>
<comment type="similarity">
    <text evidence="2 11">Belongs to the sodium:solute symporter (SSF) (TC 2.A.21) family.</text>
</comment>
<evidence type="ECO:0000256" key="10">
    <source>
        <dbReference type="ARBA" id="ARBA00023201"/>
    </source>
</evidence>
<accession>A0ABQ9F3D6</accession>
<feature type="transmembrane region" description="Helical" evidence="12">
    <location>
        <begin position="93"/>
        <end position="111"/>
    </location>
</feature>
<evidence type="ECO:0000256" key="1">
    <source>
        <dbReference type="ARBA" id="ARBA00004651"/>
    </source>
</evidence>
<keyword evidence="7" id="KW-0915">Sodium</keyword>
<keyword evidence="3" id="KW-0813">Transport</keyword>
<dbReference type="EMBL" id="JARBDR010000447">
    <property type="protein sequence ID" value="KAJ8311919.1"/>
    <property type="molecule type" value="Genomic_DNA"/>
</dbReference>
<gene>
    <name evidence="13" type="ORF">KUTeg_010526</name>
</gene>
<feature type="transmembrane region" description="Helical" evidence="12">
    <location>
        <begin position="163"/>
        <end position="184"/>
    </location>
</feature>
<dbReference type="PANTHER" id="PTHR42985:SF40">
    <property type="entry name" value="LD47995P-RELATED"/>
    <property type="match status" value="1"/>
</dbReference>
<evidence type="ECO:0000256" key="12">
    <source>
        <dbReference type="SAM" id="Phobius"/>
    </source>
</evidence>
<keyword evidence="14" id="KW-1185">Reference proteome</keyword>
<evidence type="ECO:0000313" key="13">
    <source>
        <dbReference type="EMBL" id="KAJ8311919.1"/>
    </source>
</evidence>
<evidence type="ECO:0000256" key="6">
    <source>
        <dbReference type="ARBA" id="ARBA00022989"/>
    </source>
</evidence>
<reference evidence="13 14" key="1">
    <citation type="submission" date="2022-12" db="EMBL/GenBank/DDBJ databases">
        <title>Chromosome-level genome of Tegillarca granosa.</title>
        <authorList>
            <person name="Kim J."/>
        </authorList>
    </citation>
    <scope>NUCLEOTIDE SEQUENCE [LARGE SCALE GENOMIC DNA]</scope>
    <source>
        <strain evidence="13">Teg-2019</strain>
        <tissue evidence="13">Adductor muscle</tissue>
    </source>
</reference>
<dbReference type="PROSITE" id="PS50283">
    <property type="entry name" value="NA_SOLUT_SYMP_3"/>
    <property type="match status" value="1"/>
</dbReference>
<sequence>MTTRNNKRTIQDKINDLFVIRRLVLCIVSENGGAVAQKEHRCNAITFGGSICCSVAICRVGWCAVDLRLLFCSMLTFQTISMAIRAFGVWDYVIFAFCLGFSICIGIYHAVAGGRQKTTSEYYFGNRQMGLVPVALSLLVTYQSSIFLLGYPAETYIYGSMFWLSFSGVTIGFIMIALIIVPLFHPLEEEVKSVFGK</sequence>
<evidence type="ECO:0000256" key="2">
    <source>
        <dbReference type="ARBA" id="ARBA00006434"/>
    </source>
</evidence>
<evidence type="ECO:0000313" key="14">
    <source>
        <dbReference type="Proteomes" id="UP001217089"/>
    </source>
</evidence>
<protein>
    <submittedName>
        <fullName evidence="13">Uncharacterized protein</fullName>
    </submittedName>
</protein>
<evidence type="ECO:0000256" key="5">
    <source>
        <dbReference type="ARBA" id="ARBA00022692"/>
    </source>
</evidence>
<keyword evidence="8" id="KW-0406">Ion transport</keyword>
<comment type="subcellular location">
    <subcellularLocation>
        <location evidence="1">Cell membrane</location>
        <topology evidence="1">Multi-pass membrane protein</topology>
    </subcellularLocation>
</comment>
<organism evidence="13 14">
    <name type="scientific">Tegillarca granosa</name>
    <name type="common">Malaysian cockle</name>
    <name type="synonym">Anadara granosa</name>
    <dbReference type="NCBI Taxonomy" id="220873"/>
    <lineage>
        <taxon>Eukaryota</taxon>
        <taxon>Metazoa</taxon>
        <taxon>Spiralia</taxon>
        <taxon>Lophotrochozoa</taxon>
        <taxon>Mollusca</taxon>
        <taxon>Bivalvia</taxon>
        <taxon>Autobranchia</taxon>
        <taxon>Pteriomorphia</taxon>
        <taxon>Arcoida</taxon>
        <taxon>Arcoidea</taxon>
        <taxon>Arcidae</taxon>
        <taxon>Tegillarca</taxon>
    </lineage>
</organism>
<evidence type="ECO:0000256" key="7">
    <source>
        <dbReference type="ARBA" id="ARBA00023053"/>
    </source>
</evidence>
<dbReference type="InterPro" id="IPR038377">
    <property type="entry name" value="Na/Glc_symporter_sf"/>
</dbReference>
<dbReference type="Gene3D" id="1.20.1730.10">
    <property type="entry name" value="Sodium/glucose cotransporter"/>
    <property type="match status" value="1"/>
</dbReference>
<evidence type="ECO:0000256" key="8">
    <source>
        <dbReference type="ARBA" id="ARBA00023065"/>
    </source>
</evidence>
<keyword evidence="4" id="KW-1003">Cell membrane</keyword>
<name>A0ABQ9F3D6_TEGGR</name>
<keyword evidence="5 12" id="KW-0812">Transmembrane</keyword>
<feature type="transmembrane region" description="Helical" evidence="12">
    <location>
        <begin position="131"/>
        <end position="151"/>
    </location>
</feature>
<keyword evidence="10" id="KW-0739">Sodium transport</keyword>
<dbReference type="Proteomes" id="UP001217089">
    <property type="component" value="Unassembled WGS sequence"/>
</dbReference>
<dbReference type="InterPro" id="IPR001734">
    <property type="entry name" value="Na/solute_symporter"/>
</dbReference>
<dbReference type="InterPro" id="IPR051163">
    <property type="entry name" value="Sodium:Solute_Symporter_SSF"/>
</dbReference>
<comment type="caution">
    <text evidence="13">The sequence shown here is derived from an EMBL/GenBank/DDBJ whole genome shotgun (WGS) entry which is preliminary data.</text>
</comment>
<proteinExistence type="inferred from homology"/>